<organism evidence="11 12">
    <name type="scientific">Amphimedon queenslandica</name>
    <name type="common">Sponge</name>
    <dbReference type="NCBI Taxonomy" id="400682"/>
    <lineage>
        <taxon>Eukaryota</taxon>
        <taxon>Metazoa</taxon>
        <taxon>Porifera</taxon>
        <taxon>Demospongiae</taxon>
        <taxon>Heteroscleromorpha</taxon>
        <taxon>Haplosclerida</taxon>
        <taxon>Niphatidae</taxon>
        <taxon>Amphimedon</taxon>
    </lineage>
</organism>
<dbReference type="InterPro" id="IPR036640">
    <property type="entry name" value="ABC1_TM_sf"/>
</dbReference>
<dbReference type="KEGG" id="aqu:109582429"/>
<keyword evidence="7 9" id="KW-1133">Transmembrane helix</keyword>
<evidence type="ECO:0000256" key="9">
    <source>
        <dbReference type="SAM" id="Phobius"/>
    </source>
</evidence>
<dbReference type="EnsemblMetazoa" id="XM_019997135.1">
    <property type="protein sequence ID" value="XP_019852694.1"/>
    <property type="gene ID" value="LOC109582429"/>
</dbReference>
<evidence type="ECO:0000256" key="5">
    <source>
        <dbReference type="ARBA" id="ARBA00022741"/>
    </source>
</evidence>
<dbReference type="Proteomes" id="UP000007879">
    <property type="component" value="Unassembled WGS sequence"/>
</dbReference>
<dbReference type="Gene3D" id="1.20.1560.10">
    <property type="entry name" value="ABC transporter type 1, transmembrane domain"/>
    <property type="match status" value="1"/>
</dbReference>
<evidence type="ECO:0000256" key="8">
    <source>
        <dbReference type="ARBA" id="ARBA00023136"/>
    </source>
</evidence>
<evidence type="ECO:0000313" key="12">
    <source>
        <dbReference type="Proteomes" id="UP000007879"/>
    </source>
</evidence>
<comment type="similarity">
    <text evidence="2">Belongs to the ABC transporter superfamily. ABCC family. Conjugate transporter (TC 3.A.1.208) subfamily.</text>
</comment>
<sequence>MKPHQARHKEVNVVSADWWIADWADCNLENLNQSTCLLDDNQRIGISGGFVVSLIIIGALRVILYFILLLNAAKVVHNNMFAKVLKAPILFFDTNPIGRVLNCFSKDISFLDDRLLYTSIDYLDVLVRFLAIMITASVANPYVLIAVVVLFVSSLALRWYYLKTARDIKRLEALALSPMYSHLSLTIRGLSTIRSYSMEDEAMNQFHEFQNQHTQAAYLYIVTSRWFGMRIDTITTIFIATVGFASIPLSSST</sequence>
<dbReference type="AlphaFoldDB" id="A0AAN0J6P0"/>
<name>A0AAN0J6P0_AMPQE</name>
<dbReference type="InterPro" id="IPR050173">
    <property type="entry name" value="ABC_transporter_C-like"/>
</dbReference>
<evidence type="ECO:0000256" key="3">
    <source>
        <dbReference type="ARBA" id="ARBA00022448"/>
    </source>
</evidence>
<evidence type="ECO:0000256" key="4">
    <source>
        <dbReference type="ARBA" id="ARBA00022692"/>
    </source>
</evidence>
<dbReference type="Pfam" id="PF00664">
    <property type="entry name" value="ABC_membrane"/>
    <property type="match status" value="1"/>
</dbReference>
<evidence type="ECO:0000259" key="10">
    <source>
        <dbReference type="PROSITE" id="PS50929"/>
    </source>
</evidence>
<evidence type="ECO:0000256" key="1">
    <source>
        <dbReference type="ARBA" id="ARBA00004141"/>
    </source>
</evidence>
<dbReference type="RefSeq" id="XP_019852694.1">
    <property type="nucleotide sequence ID" value="XM_019997135.1"/>
</dbReference>
<keyword evidence="6" id="KW-0067">ATP-binding</keyword>
<protein>
    <recommendedName>
        <fullName evidence="10">ABC transmembrane type-1 domain-containing protein</fullName>
    </recommendedName>
</protein>
<dbReference type="GeneID" id="109582429"/>
<reference evidence="12" key="1">
    <citation type="journal article" date="2010" name="Nature">
        <title>The Amphimedon queenslandica genome and the evolution of animal complexity.</title>
        <authorList>
            <person name="Srivastava M."/>
            <person name="Simakov O."/>
            <person name="Chapman J."/>
            <person name="Fahey B."/>
            <person name="Gauthier M.E."/>
            <person name="Mitros T."/>
            <person name="Richards G.S."/>
            <person name="Conaco C."/>
            <person name="Dacre M."/>
            <person name="Hellsten U."/>
            <person name="Larroux C."/>
            <person name="Putnam N.H."/>
            <person name="Stanke M."/>
            <person name="Adamska M."/>
            <person name="Darling A."/>
            <person name="Degnan S.M."/>
            <person name="Oakley T.H."/>
            <person name="Plachetzki D.C."/>
            <person name="Zhai Y."/>
            <person name="Adamski M."/>
            <person name="Calcino A."/>
            <person name="Cummins S.F."/>
            <person name="Goodstein D.M."/>
            <person name="Harris C."/>
            <person name="Jackson D.J."/>
            <person name="Leys S.P."/>
            <person name="Shu S."/>
            <person name="Woodcroft B.J."/>
            <person name="Vervoort M."/>
            <person name="Kosik K.S."/>
            <person name="Manning G."/>
            <person name="Degnan B.M."/>
            <person name="Rokhsar D.S."/>
        </authorList>
    </citation>
    <scope>NUCLEOTIDE SEQUENCE [LARGE SCALE GENOMIC DNA]</scope>
</reference>
<evidence type="ECO:0000256" key="2">
    <source>
        <dbReference type="ARBA" id="ARBA00009726"/>
    </source>
</evidence>
<comment type="subcellular location">
    <subcellularLocation>
        <location evidence="1">Membrane</location>
        <topology evidence="1">Multi-pass membrane protein</topology>
    </subcellularLocation>
</comment>
<feature type="transmembrane region" description="Helical" evidence="9">
    <location>
        <begin position="142"/>
        <end position="161"/>
    </location>
</feature>
<keyword evidence="3" id="KW-0813">Transport</keyword>
<evidence type="ECO:0000256" key="7">
    <source>
        <dbReference type="ARBA" id="ARBA00022989"/>
    </source>
</evidence>
<keyword evidence="12" id="KW-1185">Reference proteome</keyword>
<keyword evidence="8 9" id="KW-0472">Membrane</keyword>
<keyword evidence="5" id="KW-0547">Nucleotide-binding</keyword>
<dbReference type="PANTHER" id="PTHR24223">
    <property type="entry name" value="ATP-BINDING CASSETTE SUB-FAMILY C"/>
    <property type="match status" value="1"/>
</dbReference>
<evidence type="ECO:0000313" key="11">
    <source>
        <dbReference type="EnsemblMetazoa" id="XP_019852694.1"/>
    </source>
</evidence>
<dbReference type="PROSITE" id="PS50929">
    <property type="entry name" value="ABC_TM1F"/>
    <property type="match status" value="1"/>
</dbReference>
<dbReference type="GO" id="GO:0016020">
    <property type="term" value="C:membrane"/>
    <property type="evidence" value="ECO:0007669"/>
    <property type="project" value="UniProtKB-SubCell"/>
</dbReference>
<proteinExistence type="inferred from homology"/>
<dbReference type="PANTHER" id="PTHR24223:SF456">
    <property type="entry name" value="MULTIDRUG RESISTANCE-ASSOCIATED PROTEIN LETHAL(2)03659"/>
    <property type="match status" value="1"/>
</dbReference>
<keyword evidence="4 9" id="KW-0812">Transmembrane</keyword>
<feature type="domain" description="ABC transmembrane type-1" evidence="10">
    <location>
        <begin position="18"/>
        <end position="253"/>
    </location>
</feature>
<dbReference type="GO" id="GO:0140359">
    <property type="term" value="F:ABC-type transporter activity"/>
    <property type="evidence" value="ECO:0007669"/>
    <property type="project" value="InterPro"/>
</dbReference>
<dbReference type="SUPFAM" id="SSF90123">
    <property type="entry name" value="ABC transporter transmembrane region"/>
    <property type="match status" value="1"/>
</dbReference>
<dbReference type="InterPro" id="IPR011527">
    <property type="entry name" value="ABC1_TM_dom"/>
</dbReference>
<reference evidence="11" key="2">
    <citation type="submission" date="2024-06" db="UniProtKB">
        <authorList>
            <consortium name="EnsemblMetazoa"/>
        </authorList>
    </citation>
    <scope>IDENTIFICATION</scope>
</reference>
<accession>A0AAN0J6P0</accession>
<evidence type="ECO:0000256" key="6">
    <source>
        <dbReference type="ARBA" id="ARBA00022840"/>
    </source>
</evidence>
<dbReference type="GO" id="GO:0005524">
    <property type="term" value="F:ATP binding"/>
    <property type="evidence" value="ECO:0007669"/>
    <property type="project" value="UniProtKB-KW"/>
</dbReference>
<feature type="transmembrane region" description="Helical" evidence="9">
    <location>
        <begin position="44"/>
        <end position="70"/>
    </location>
</feature>